<keyword evidence="2" id="KW-1185">Reference proteome</keyword>
<dbReference type="Proteomes" id="UP001246858">
    <property type="component" value="Unassembled WGS sequence"/>
</dbReference>
<reference evidence="1" key="1">
    <citation type="submission" date="2023-07" db="EMBL/GenBank/DDBJ databases">
        <title>Sorghum-associated microbial communities from plants grown in Nebraska, USA.</title>
        <authorList>
            <person name="Schachtman D."/>
        </authorList>
    </citation>
    <scope>NUCLEOTIDE SEQUENCE</scope>
    <source>
        <strain evidence="1">2697</strain>
    </source>
</reference>
<sequence>MHIKRLFLIFYLLFSASLLSAQTSISGLVKDSIGDPVEGASVTIVDKDGAGIAFEKTDQKGVFMCRFQNTSAQLSIKITALGYQQSIVPLSGSADERYVITLKKIVRQLQEVVIKSDSKISLSSDTLKYNVKAFADKNDRVIADLISRLPGIQVDEKGAISYNGKRINNVYIDGDNLLSGRYRLATNNVPVGAVEQVQVIERDQPVKALNGYVVANNVSLNLKLTDSARTMSINTGHIGLGNKAYHAELNNLIFKQKLKSINNLKTNNIGENLETENADVGLPANGSEMNLRSPRPYLSMQNETLPAVAEQYYLMNNDNAANINTLFKFKTDWSLRLNVSTLQLKRKNRYNNQLNYFLPGSDTISYDEAQNSTFKLNQWQVQAQIEKNSNSIYLRSVTRIDLPKWDRIGNTAQNGQDFKQNQPSSYSSLSNETNLIKALGVNNILQYNALLQYYKLNEALTILPGIQENIVNDSIGYLKLDQQARTRNIFINQSITYKTKFDQFILSASLGLFYERNKLNSGLYKTDSSLVTSAVGNQFKNAIVFDNLGFFGRASAIYLFEKGSSVSIEASPTYSFIHYTGQKKTASGKNAWFLPNPVIEFRKRTGNYAETNFRYSRQTEFGQVNDVYQGTMLVNYRQFNFNDAPLPKTNISSIGLRYAYRKPLKMLFYNLSFNYDQTKQNFINTYTLDSGLTKSVAIDFKNRTDRYALTANLSKYLFFLSTNVSASGNLSLQKGNSFYNGQISPYHSYVVSFSGAARRKIFSKATVSVTAETGKFINEQKISGSAVTKNATDFKKIKAEWQHSLTAQLLYGVSYKFSWYKQSLQNPVANHFIDLNLKYTPAKWKSYFELHGINLINQGVYKQIVSNSNQLSVFQMPLRARTVLLKYAFSF</sequence>
<name>A0ACC6KQK0_9SPHI</name>
<comment type="caution">
    <text evidence="1">The sequence shown here is derived from an EMBL/GenBank/DDBJ whole genome shotgun (WGS) entry which is preliminary data.</text>
</comment>
<evidence type="ECO:0000313" key="2">
    <source>
        <dbReference type="Proteomes" id="UP001246858"/>
    </source>
</evidence>
<dbReference type="EMBL" id="JAVDTF010000001">
    <property type="protein sequence ID" value="MDR6781457.1"/>
    <property type="molecule type" value="Genomic_DNA"/>
</dbReference>
<evidence type="ECO:0000313" key="1">
    <source>
        <dbReference type="EMBL" id="MDR6781457.1"/>
    </source>
</evidence>
<proteinExistence type="predicted"/>
<accession>A0ACC6KQK0</accession>
<organism evidence="1 2">
    <name type="scientific">Pedobacter africanus</name>
    <dbReference type="NCBI Taxonomy" id="151894"/>
    <lineage>
        <taxon>Bacteria</taxon>
        <taxon>Pseudomonadati</taxon>
        <taxon>Bacteroidota</taxon>
        <taxon>Sphingobacteriia</taxon>
        <taxon>Sphingobacteriales</taxon>
        <taxon>Sphingobacteriaceae</taxon>
        <taxon>Pedobacter</taxon>
    </lineage>
</organism>
<protein>
    <submittedName>
        <fullName evidence="1">Uncharacterized protein</fullName>
    </submittedName>
</protein>
<gene>
    <name evidence="1" type="ORF">J2X78_000009</name>
</gene>